<protein>
    <recommendedName>
        <fullName evidence="2">Rhodanese domain-containing protein</fullName>
    </recommendedName>
</protein>
<dbReference type="Pfam" id="PF00581">
    <property type="entry name" value="Rhodanese"/>
    <property type="match status" value="3"/>
</dbReference>
<feature type="chain" id="PRO_5009225396" description="Rhodanese domain-containing protein" evidence="1">
    <location>
        <begin position="20"/>
        <end position="456"/>
    </location>
</feature>
<dbReference type="Gene3D" id="3.40.250.10">
    <property type="entry name" value="Rhodanese-like domain"/>
    <property type="match status" value="3"/>
</dbReference>
<sequence length="456" mass="49814">MKAKALFALGTALTGLAYAQAPAPAAKPTQPPVCNTCHKPDASVRGYFDNVAFKSNSIQLNLGTATEIVKFDAKTVKVIDAGEPKKAEHLREVKKGHEARIEFTEKDGVKTATLISFKGPIKIAQEKLILYPAVQKLVAAGPEKGDYTLIDSRPLPRFQEGTIPTSINLPFPAFDKFLDRLPKEKDKLLVFYCQGITCMMSPNSLRRAEAMGYTKVRVYREGWPEWTQKNWGVISPQFVKEAFIDKDIPHVLLDIRLAGEAQRTGFIPGAVQLPADTVKGALRSFPAKKLKAPIMVYDGTGKDEAVKAAMIIVRAGYENVLVVTGGLAAWQGAGYKLATGAPAMKVAYAPRPRPGSLPAEEFRKIAVNTPADTLILDVRNQDEGNAGMIKGAMLIPDEEIAARIGEIPKDKRIVTHCSTGIRAEMAYHKLKEKGYKVAFLNAEIDIARDGRFKIAS</sequence>
<keyword evidence="1" id="KW-0732">Signal</keyword>
<accession>A0A1F6SWB5</accession>
<gene>
    <name evidence="3" type="ORF">A2V91_06690</name>
</gene>
<proteinExistence type="predicted"/>
<evidence type="ECO:0000259" key="2">
    <source>
        <dbReference type="PROSITE" id="PS50206"/>
    </source>
</evidence>
<dbReference type="InterPro" id="IPR036873">
    <property type="entry name" value="Rhodanese-like_dom_sf"/>
</dbReference>
<feature type="domain" description="Rhodanese" evidence="2">
    <location>
        <begin position="246"/>
        <end position="339"/>
    </location>
</feature>
<dbReference type="InterPro" id="IPR050229">
    <property type="entry name" value="GlpE_sulfurtransferase"/>
</dbReference>
<feature type="signal peptide" evidence="1">
    <location>
        <begin position="1"/>
        <end position="19"/>
    </location>
</feature>
<dbReference type="PANTHER" id="PTHR43031">
    <property type="entry name" value="FAD-DEPENDENT OXIDOREDUCTASE"/>
    <property type="match status" value="1"/>
</dbReference>
<dbReference type="EMBL" id="MFSR01000097">
    <property type="protein sequence ID" value="OGI37174.1"/>
    <property type="molecule type" value="Genomic_DNA"/>
</dbReference>
<feature type="non-terminal residue" evidence="3">
    <location>
        <position position="456"/>
    </location>
</feature>
<dbReference type="PANTHER" id="PTHR43031:SF16">
    <property type="entry name" value="OXIDOREDUCTASE"/>
    <property type="match status" value="1"/>
</dbReference>
<name>A0A1F6SWB5_9PROT</name>
<evidence type="ECO:0000313" key="4">
    <source>
        <dbReference type="Proteomes" id="UP000179334"/>
    </source>
</evidence>
<dbReference type="InterPro" id="IPR001763">
    <property type="entry name" value="Rhodanese-like_dom"/>
</dbReference>
<feature type="domain" description="Rhodanese" evidence="2">
    <location>
        <begin position="369"/>
        <end position="443"/>
    </location>
</feature>
<dbReference type="PROSITE" id="PS50206">
    <property type="entry name" value="RHODANESE_3"/>
    <property type="match status" value="3"/>
</dbReference>
<reference evidence="3 4" key="1">
    <citation type="journal article" date="2016" name="Nat. Commun.">
        <title>Thousands of microbial genomes shed light on interconnected biogeochemical processes in an aquifer system.</title>
        <authorList>
            <person name="Anantharaman K."/>
            <person name="Brown C.T."/>
            <person name="Hug L.A."/>
            <person name="Sharon I."/>
            <person name="Castelle C.J."/>
            <person name="Probst A.J."/>
            <person name="Thomas B.C."/>
            <person name="Singh A."/>
            <person name="Wilkins M.J."/>
            <person name="Karaoz U."/>
            <person name="Brodie E.L."/>
            <person name="Williams K.H."/>
            <person name="Hubbard S.S."/>
            <person name="Banfield J.F."/>
        </authorList>
    </citation>
    <scope>NUCLEOTIDE SEQUENCE [LARGE SCALE GENOMIC DNA]</scope>
</reference>
<dbReference type="Proteomes" id="UP000179334">
    <property type="component" value="Unassembled WGS sequence"/>
</dbReference>
<feature type="domain" description="Rhodanese" evidence="2">
    <location>
        <begin position="143"/>
        <end position="235"/>
    </location>
</feature>
<organism evidence="3 4">
    <name type="scientific">Candidatus Muproteobacteria bacterium RBG_16_64_10</name>
    <dbReference type="NCBI Taxonomy" id="1817757"/>
    <lineage>
        <taxon>Bacteria</taxon>
        <taxon>Pseudomonadati</taxon>
        <taxon>Pseudomonadota</taxon>
        <taxon>Candidatus Muproteobacteria</taxon>
    </lineage>
</organism>
<dbReference type="SUPFAM" id="SSF52821">
    <property type="entry name" value="Rhodanese/Cell cycle control phosphatase"/>
    <property type="match status" value="3"/>
</dbReference>
<comment type="caution">
    <text evidence="3">The sequence shown here is derived from an EMBL/GenBank/DDBJ whole genome shotgun (WGS) entry which is preliminary data.</text>
</comment>
<dbReference type="SMART" id="SM00450">
    <property type="entry name" value="RHOD"/>
    <property type="match status" value="3"/>
</dbReference>
<dbReference type="AlphaFoldDB" id="A0A1F6SWB5"/>
<evidence type="ECO:0000313" key="3">
    <source>
        <dbReference type="EMBL" id="OGI37174.1"/>
    </source>
</evidence>
<evidence type="ECO:0000256" key="1">
    <source>
        <dbReference type="SAM" id="SignalP"/>
    </source>
</evidence>
<dbReference type="CDD" id="cd00158">
    <property type="entry name" value="RHOD"/>
    <property type="match status" value="2"/>
</dbReference>